<dbReference type="PANTHER" id="PTHR41282">
    <property type="entry name" value="CONSERVED TRANSMEMBRANE PROTEIN-RELATED"/>
    <property type="match status" value="1"/>
</dbReference>
<gene>
    <name evidence="3" type="ORF">SAMN05216267_103821</name>
</gene>
<dbReference type="STRING" id="310780.SAMN05216267_103821"/>
<keyword evidence="2" id="KW-0812">Transmembrane</keyword>
<reference evidence="3 4" key="1">
    <citation type="submission" date="2016-10" db="EMBL/GenBank/DDBJ databases">
        <authorList>
            <person name="de Groot N.N."/>
        </authorList>
    </citation>
    <scope>NUCLEOTIDE SEQUENCE [LARGE SCALE GENOMIC DNA]</scope>
    <source>
        <strain evidence="3 4">CGMCC 4.2026</strain>
    </source>
</reference>
<feature type="transmembrane region" description="Helical" evidence="2">
    <location>
        <begin position="107"/>
        <end position="124"/>
    </location>
</feature>
<dbReference type="OrthoDB" id="116480at2"/>
<name>A0A1H8RZ93_9ACTN</name>
<sequence>MTPVEQQTLHSSNPVLCRPQFGRQGGRKTAAGDPLDGVPLTRSRTDAGPHRAREHSAGLLLPVLVAGDLMTLDDVLPRLTGALAATALGALAAWTLLPVVPLGAAESYGVAAVLGTAAAALVVSQRRENRPSALRTLAFAVLQGLFLGVLSATLPGPAVLVQPVLGTMTTTAGVLLAYRLHWMRAHRRTRGFAGAGLLGLGLLAVADRLLVSVVGQDALGLRPLGLGFATGLAGAALAASFLALHLRQVEDAIRFGASRDRCWPAVFGLTLTLSWLYVETVRLLTLYPAEECYGPVGMP</sequence>
<keyword evidence="2" id="KW-1133">Transmembrane helix</keyword>
<evidence type="ECO:0000256" key="2">
    <source>
        <dbReference type="SAM" id="Phobius"/>
    </source>
</evidence>
<feature type="transmembrane region" description="Helical" evidence="2">
    <location>
        <begin position="192"/>
        <end position="211"/>
    </location>
</feature>
<feature type="compositionally biased region" description="Polar residues" evidence="1">
    <location>
        <begin position="1"/>
        <end position="14"/>
    </location>
</feature>
<feature type="transmembrane region" description="Helical" evidence="2">
    <location>
        <begin position="136"/>
        <end position="154"/>
    </location>
</feature>
<evidence type="ECO:0000313" key="4">
    <source>
        <dbReference type="Proteomes" id="UP000181951"/>
    </source>
</evidence>
<dbReference type="PANTHER" id="PTHR41282:SF1">
    <property type="entry name" value="CONSERVED TRANSMEMBRANE PROTEIN-RELATED"/>
    <property type="match status" value="1"/>
</dbReference>
<dbReference type="EMBL" id="FODD01000038">
    <property type="protein sequence ID" value="SEO71751.1"/>
    <property type="molecule type" value="Genomic_DNA"/>
</dbReference>
<dbReference type="Proteomes" id="UP000181951">
    <property type="component" value="Unassembled WGS sequence"/>
</dbReference>
<evidence type="ECO:0000313" key="3">
    <source>
        <dbReference type="EMBL" id="SEO71751.1"/>
    </source>
</evidence>
<feature type="transmembrane region" description="Helical" evidence="2">
    <location>
        <begin position="223"/>
        <end position="242"/>
    </location>
</feature>
<dbReference type="InterPro" id="IPR010539">
    <property type="entry name" value="BaxI_1-like"/>
</dbReference>
<feature type="compositionally biased region" description="Basic and acidic residues" evidence="1">
    <location>
        <begin position="43"/>
        <end position="52"/>
    </location>
</feature>
<proteinExistence type="predicted"/>
<dbReference type="RefSeq" id="WP_069465420.1">
    <property type="nucleotide sequence ID" value="NZ_FODD01000038.1"/>
</dbReference>
<accession>A0A1H8RZ93</accession>
<keyword evidence="4" id="KW-1185">Reference proteome</keyword>
<organism evidence="3 4">
    <name type="scientific">Actinacidiphila rubida</name>
    <dbReference type="NCBI Taxonomy" id="310780"/>
    <lineage>
        <taxon>Bacteria</taxon>
        <taxon>Bacillati</taxon>
        <taxon>Actinomycetota</taxon>
        <taxon>Actinomycetes</taxon>
        <taxon>Kitasatosporales</taxon>
        <taxon>Streptomycetaceae</taxon>
        <taxon>Actinacidiphila</taxon>
    </lineage>
</organism>
<feature type="transmembrane region" description="Helical" evidence="2">
    <location>
        <begin position="160"/>
        <end position="180"/>
    </location>
</feature>
<dbReference type="AlphaFoldDB" id="A0A1H8RZ93"/>
<protein>
    <submittedName>
        <fullName evidence="3">Uncharacterized membrane protein, YccA/Bax inhibitor family</fullName>
    </submittedName>
</protein>
<dbReference type="Pfam" id="PF12811">
    <property type="entry name" value="BaxI_1"/>
    <property type="match status" value="1"/>
</dbReference>
<feature type="region of interest" description="Disordered" evidence="1">
    <location>
        <begin position="1"/>
        <end position="52"/>
    </location>
</feature>
<keyword evidence="2" id="KW-0472">Membrane</keyword>
<feature type="transmembrane region" description="Helical" evidence="2">
    <location>
        <begin position="79"/>
        <end position="101"/>
    </location>
</feature>
<evidence type="ECO:0000256" key="1">
    <source>
        <dbReference type="SAM" id="MobiDB-lite"/>
    </source>
</evidence>